<keyword evidence="5" id="KW-1185">Reference proteome</keyword>
<dbReference type="GO" id="GO:0004521">
    <property type="term" value="F:RNA endonuclease activity"/>
    <property type="evidence" value="ECO:0007669"/>
    <property type="project" value="TreeGrafter"/>
</dbReference>
<accession>A0A8J6DZD0</accession>
<dbReference type="SMART" id="SM01027">
    <property type="entry name" value="Beta-Casp"/>
    <property type="match status" value="1"/>
</dbReference>
<dbReference type="CDD" id="cd16292">
    <property type="entry name" value="CPSF3-like_MBL-fold"/>
    <property type="match status" value="1"/>
</dbReference>
<dbReference type="OrthoDB" id="10249535at2759"/>
<dbReference type="InterPro" id="IPR022712">
    <property type="entry name" value="Beta_Casp"/>
</dbReference>
<evidence type="ECO:0000259" key="3">
    <source>
        <dbReference type="SMART" id="SM01027"/>
    </source>
</evidence>
<dbReference type="SUPFAM" id="SSF56281">
    <property type="entry name" value="Metallo-hydrolase/oxidoreductase"/>
    <property type="match status" value="1"/>
</dbReference>
<dbReference type="GO" id="GO:0005847">
    <property type="term" value="C:mRNA cleavage and polyadenylation specificity factor complex"/>
    <property type="evidence" value="ECO:0007669"/>
    <property type="project" value="TreeGrafter"/>
</dbReference>
<sequence length="631" mass="69758">MEEDQVRITPLGAGQEVGRSAILLQYHGKTVLLDCGIHPGHSGALSLPFLDGVDIASIDLLLISHFHLDHCGAIPHFTQKYGYKGPIYMTAPTRAFYQLILSDYVRVSHIDARDFVFSQADIQNSLDMITTVNYHQRCEHNGIKFWCYNAGHVLGAACWMVEIDGVRVLYTGDFTLHPDRHLGGAEIPDVSPDILIVESTYGTQRHEPADEREGRLTRSIARTLQGGGNVLLPVFALGRAQELLLVLEDFWSAHPELQGYPVYYISPLAQRCLQIFRTYVYMMNQRVQDQCNVSNPWNFAHITELDRLERYDPSVPCVVMCSPGMLQSGVSRQLFDMWREDSKNLVVITGYAVEDTVAKTIQQSASRDARKIMTKQGEIEVNCGVEVVSFSAHSDCTQTTEFVRRIRPSQIVLVHGEEHQMGNLRRHLEKKFPAIQLWSPASERSAVCTISRDRRAVALGTIAQSINDKKPAVVDGLVVSRPEVTSEVMLVDPDDREIFALHTGVQRSVIRSRSTVHVTSITPDAVLRYLAAVFPETEVIKAEPGASSGSVAIGGVTVEAVQVGTGVTATMEYLTDGLDRVVGELVRARIQRLVETHDTTGVPRAGVTQVSSALAELGSGFTEADVGHYLV</sequence>
<evidence type="ECO:0000256" key="1">
    <source>
        <dbReference type="ARBA" id="ARBA00022801"/>
    </source>
</evidence>
<evidence type="ECO:0000313" key="4">
    <source>
        <dbReference type="EMBL" id="KAG9390548.1"/>
    </source>
</evidence>
<dbReference type="Pfam" id="PF16661">
    <property type="entry name" value="Lactamase_B_6"/>
    <property type="match status" value="1"/>
</dbReference>
<dbReference type="Proteomes" id="UP000717585">
    <property type="component" value="Unassembled WGS sequence"/>
</dbReference>
<dbReference type="GO" id="GO:0004534">
    <property type="term" value="F:5'-3' RNA exonuclease activity"/>
    <property type="evidence" value="ECO:0007669"/>
    <property type="project" value="TreeGrafter"/>
</dbReference>
<dbReference type="GO" id="GO:0006398">
    <property type="term" value="P:mRNA 3'-end processing by stem-loop binding and cleavage"/>
    <property type="evidence" value="ECO:0007669"/>
    <property type="project" value="TreeGrafter"/>
</dbReference>
<dbReference type="SMART" id="SM00849">
    <property type="entry name" value="Lactamase_B"/>
    <property type="match status" value="1"/>
</dbReference>
<dbReference type="GO" id="GO:0003723">
    <property type="term" value="F:RNA binding"/>
    <property type="evidence" value="ECO:0007669"/>
    <property type="project" value="TreeGrafter"/>
</dbReference>
<dbReference type="InterPro" id="IPR011108">
    <property type="entry name" value="RMMBL"/>
</dbReference>
<dbReference type="Gene3D" id="3.60.15.10">
    <property type="entry name" value="Ribonuclease Z/Hydroxyacylglutathione hydrolase-like"/>
    <property type="match status" value="1"/>
</dbReference>
<proteinExistence type="predicted"/>
<dbReference type="Pfam" id="PF10996">
    <property type="entry name" value="Beta-Casp"/>
    <property type="match status" value="1"/>
</dbReference>
<dbReference type="AlphaFoldDB" id="A0A8J6DZD0"/>
<name>A0A8J6DZD0_9EUKA</name>
<dbReference type="PANTHER" id="PTHR11203:SF11">
    <property type="entry name" value="CLEAVAGE AND POLYADENYLATION SPECIFICITY FACTOR SUBUNIT 3"/>
    <property type="match status" value="1"/>
</dbReference>
<dbReference type="Gene3D" id="3.40.50.10890">
    <property type="match status" value="1"/>
</dbReference>
<evidence type="ECO:0000313" key="5">
    <source>
        <dbReference type="Proteomes" id="UP000717585"/>
    </source>
</evidence>
<feature type="domain" description="Beta-Casp" evidence="3">
    <location>
        <begin position="240"/>
        <end position="361"/>
    </location>
</feature>
<evidence type="ECO:0000259" key="2">
    <source>
        <dbReference type="SMART" id="SM00849"/>
    </source>
</evidence>
<protein>
    <submittedName>
        <fullName evidence="4">Beta-Casp domain</fullName>
    </submittedName>
</protein>
<dbReference type="EMBL" id="JAHDYR010000064">
    <property type="protein sequence ID" value="KAG9390548.1"/>
    <property type="molecule type" value="Genomic_DNA"/>
</dbReference>
<dbReference type="InterPro" id="IPR050698">
    <property type="entry name" value="MBL"/>
</dbReference>
<dbReference type="InterPro" id="IPR036866">
    <property type="entry name" value="RibonucZ/Hydroxyglut_hydro"/>
</dbReference>
<dbReference type="PANTHER" id="PTHR11203">
    <property type="entry name" value="CLEAVAGE AND POLYADENYLATION SPECIFICITY FACTOR FAMILY MEMBER"/>
    <property type="match status" value="1"/>
</dbReference>
<dbReference type="Pfam" id="PF07521">
    <property type="entry name" value="RMMBL"/>
    <property type="match status" value="1"/>
</dbReference>
<gene>
    <name evidence="4" type="ORF">J8273_7899</name>
</gene>
<dbReference type="InterPro" id="IPR001279">
    <property type="entry name" value="Metallo-B-lactamas"/>
</dbReference>
<organism evidence="4 5">
    <name type="scientific">Carpediemonas membranifera</name>
    <dbReference type="NCBI Taxonomy" id="201153"/>
    <lineage>
        <taxon>Eukaryota</taxon>
        <taxon>Metamonada</taxon>
        <taxon>Carpediemonas-like organisms</taxon>
        <taxon>Carpediemonas</taxon>
    </lineage>
</organism>
<comment type="caution">
    <text evidence="4">The sequence shown here is derived from an EMBL/GenBank/DDBJ whole genome shotgun (WGS) entry which is preliminary data.</text>
</comment>
<feature type="domain" description="Metallo-beta-lactamase" evidence="2">
    <location>
        <begin position="18"/>
        <end position="228"/>
    </location>
</feature>
<reference evidence="4" key="1">
    <citation type="submission" date="2021-05" db="EMBL/GenBank/DDBJ databases">
        <title>A free-living protist that lacks canonical eukaryotic 1 DNA replication and segregation systems.</title>
        <authorList>
            <person name="Salas-Leiva D.E."/>
            <person name="Tromer E.C."/>
            <person name="Curtis B.A."/>
            <person name="Jerlstrom-Hultqvist J."/>
            <person name="Kolisko M."/>
            <person name="Yi Z."/>
            <person name="Salas-Leiva J.S."/>
            <person name="Gallot-Lavallee L."/>
            <person name="Kops G.J.P.L."/>
            <person name="Archibald J.M."/>
            <person name="Simpson A.G.B."/>
            <person name="Roger A.J."/>
        </authorList>
    </citation>
    <scope>NUCLEOTIDE SEQUENCE</scope>
    <source>
        <strain evidence="4">BICM</strain>
    </source>
</reference>
<keyword evidence="1" id="KW-0378">Hydrolase</keyword>